<feature type="compositionally biased region" description="Basic and acidic residues" evidence="1">
    <location>
        <begin position="298"/>
        <end position="316"/>
    </location>
</feature>
<organism evidence="2 3">
    <name type="scientific">Knufia obscura</name>
    <dbReference type="NCBI Taxonomy" id="1635080"/>
    <lineage>
        <taxon>Eukaryota</taxon>
        <taxon>Fungi</taxon>
        <taxon>Dikarya</taxon>
        <taxon>Ascomycota</taxon>
        <taxon>Pezizomycotina</taxon>
        <taxon>Eurotiomycetes</taxon>
        <taxon>Chaetothyriomycetidae</taxon>
        <taxon>Chaetothyriales</taxon>
        <taxon>Trichomeriaceae</taxon>
        <taxon>Knufia</taxon>
    </lineage>
</organism>
<keyword evidence="3" id="KW-1185">Reference proteome</keyword>
<feature type="compositionally biased region" description="Basic and acidic residues" evidence="1">
    <location>
        <begin position="251"/>
        <end position="264"/>
    </location>
</feature>
<sequence>MPCFGMRGGKEDYWVEHCTEEALGLAAYVDLLDCCFHEKHKYYDVPHRLRWDDGLESLHNIDSNDRGTYRQNDGLATNSDDTYGSGMSGGTRGNDGLATSNTSDNYSSGGMGGMRSNDGLDPSSTTDAYGGMGSTRRDDEGLSRRTDEGLSTAGRYDRSAGGNYDDPSYGERTSGGLGYDDTIGTNERTGGVSRGGDEETSRYTSGGLGENDAYGDEGHAGGNQVGAAQNYGMGSGRTVDQERGGVLPVEPGRDDARSSGRGDEYGVGSGRDDDESSGGKKKDSTMGKLMEKAGGMLKNEKIERQGEEKRREAGGY</sequence>
<feature type="region of interest" description="Disordered" evidence="1">
    <location>
        <begin position="61"/>
        <end position="316"/>
    </location>
</feature>
<gene>
    <name evidence="2" type="ORF">PMZ80_000822</name>
</gene>
<proteinExistence type="predicted"/>
<reference evidence="2 3" key="1">
    <citation type="journal article" date="2023" name="Res Sq">
        <title>Genomic and morphological characterization of Knufia obscura isolated from the Mars 2020 spacecraft assembly facility.</title>
        <authorList>
            <person name="Chander A.M."/>
            <person name="Teixeira M.M."/>
            <person name="Singh N.K."/>
            <person name="Williams M.P."/>
            <person name="Parker C.W."/>
            <person name="Leo P."/>
            <person name="Stajich J.E."/>
            <person name="Torok T."/>
            <person name="Tighe S."/>
            <person name="Mason C.E."/>
            <person name="Venkateswaran K."/>
        </authorList>
    </citation>
    <scope>NUCLEOTIDE SEQUENCE [LARGE SCALE GENOMIC DNA]</scope>
    <source>
        <strain evidence="2 3">CCFEE 5817</strain>
    </source>
</reference>
<evidence type="ECO:0000256" key="1">
    <source>
        <dbReference type="SAM" id="MobiDB-lite"/>
    </source>
</evidence>
<evidence type="ECO:0000313" key="3">
    <source>
        <dbReference type="Proteomes" id="UP001334248"/>
    </source>
</evidence>
<dbReference type="Proteomes" id="UP001334248">
    <property type="component" value="Unassembled WGS sequence"/>
</dbReference>
<accession>A0ABR0S1D8</accession>
<comment type="caution">
    <text evidence="2">The sequence shown here is derived from an EMBL/GenBank/DDBJ whole genome shotgun (WGS) entry which is preliminary data.</text>
</comment>
<evidence type="ECO:0000313" key="2">
    <source>
        <dbReference type="EMBL" id="KAK5946679.1"/>
    </source>
</evidence>
<dbReference type="RefSeq" id="XP_064734769.1">
    <property type="nucleotide sequence ID" value="XM_064869272.1"/>
</dbReference>
<name>A0ABR0S1D8_9EURO</name>
<protein>
    <submittedName>
        <fullName evidence="2">Uncharacterized protein</fullName>
    </submittedName>
</protein>
<dbReference type="GeneID" id="89994271"/>
<feature type="compositionally biased region" description="Polar residues" evidence="1">
    <location>
        <begin position="97"/>
        <end position="108"/>
    </location>
</feature>
<feature type="compositionally biased region" description="Polar residues" evidence="1">
    <location>
        <begin position="69"/>
        <end position="82"/>
    </location>
</feature>
<feature type="compositionally biased region" description="Basic and acidic residues" evidence="1">
    <location>
        <begin position="135"/>
        <end position="148"/>
    </location>
</feature>
<feature type="compositionally biased region" description="Basic and acidic residues" evidence="1">
    <location>
        <begin position="277"/>
        <end position="291"/>
    </location>
</feature>
<dbReference type="EMBL" id="JAVHJV010000001">
    <property type="protein sequence ID" value="KAK5946679.1"/>
    <property type="molecule type" value="Genomic_DNA"/>
</dbReference>